<proteinExistence type="predicted"/>
<organism evidence="1 2">
    <name type="scientific">Hymenobacter swuensis DY53</name>
    <dbReference type="NCBI Taxonomy" id="1227739"/>
    <lineage>
        <taxon>Bacteria</taxon>
        <taxon>Pseudomonadati</taxon>
        <taxon>Bacteroidota</taxon>
        <taxon>Cytophagia</taxon>
        <taxon>Cytophagales</taxon>
        <taxon>Hymenobacteraceae</taxon>
        <taxon>Hymenobacter</taxon>
    </lineage>
</organism>
<dbReference type="EMBL" id="CP007145">
    <property type="protein sequence ID" value="AHJ99428.1"/>
    <property type="molecule type" value="Genomic_DNA"/>
</dbReference>
<keyword evidence="2" id="KW-1185">Reference proteome</keyword>
<dbReference type="KEGG" id="hsw:Hsw_3833"/>
<dbReference type="Proteomes" id="UP000019423">
    <property type="component" value="Chromosome"/>
</dbReference>
<dbReference type="AlphaFoldDB" id="W8F3D2"/>
<protein>
    <submittedName>
        <fullName evidence="1">Uncharacterized protein</fullName>
    </submittedName>
</protein>
<dbReference type="STRING" id="1227739.Hsw_3833"/>
<dbReference type="HOGENOM" id="CLU_3311017_0_0_10"/>
<accession>W8F3D2</accession>
<sequence>MTLLIFFGIALATALLALDTVSNLKSALQPIPVRARNNR</sequence>
<evidence type="ECO:0000313" key="2">
    <source>
        <dbReference type="Proteomes" id="UP000019423"/>
    </source>
</evidence>
<reference evidence="1 2" key="1">
    <citation type="submission" date="2014-01" db="EMBL/GenBank/DDBJ databases">
        <title>Complete genome sequence of ionizing-radiation resistance bacterium Hymenobacter swuensis DY53.</title>
        <authorList>
            <person name="Jung J.-H."/>
            <person name="Jeong S.-W."/>
            <person name="Joe M.-H."/>
            <person name="Cho y.-j."/>
            <person name="Kim M.-K."/>
            <person name="Lim S.-Y."/>
        </authorList>
    </citation>
    <scope>NUCLEOTIDE SEQUENCE [LARGE SCALE GENOMIC DNA]</scope>
    <source>
        <strain evidence="1 2">DY53</strain>
    </source>
</reference>
<name>W8F3D2_9BACT</name>
<gene>
    <name evidence="1" type="ORF">Hsw_3833</name>
</gene>
<evidence type="ECO:0000313" key="1">
    <source>
        <dbReference type="EMBL" id="AHJ99428.1"/>
    </source>
</evidence>
<dbReference type="PATRIC" id="fig|1227739.3.peg.3989"/>